<feature type="compositionally biased region" description="Basic residues" evidence="1">
    <location>
        <begin position="283"/>
        <end position="294"/>
    </location>
</feature>
<feature type="region of interest" description="Disordered" evidence="1">
    <location>
        <begin position="1"/>
        <end position="87"/>
    </location>
</feature>
<feature type="compositionally biased region" description="Basic and acidic residues" evidence="1">
    <location>
        <begin position="14"/>
        <end position="24"/>
    </location>
</feature>
<feature type="compositionally biased region" description="Acidic residues" evidence="1">
    <location>
        <begin position="72"/>
        <end position="82"/>
    </location>
</feature>
<name>A0ABR2Z8P8_9AGAR</name>
<feature type="compositionally biased region" description="Acidic residues" evidence="1">
    <location>
        <begin position="210"/>
        <end position="229"/>
    </location>
</feature>
<proteinExistence type="predicted"/>
<reference evidence="2 3" key="1">
    <citation type="submission" date="2024-05" db="EMBL/GenBank/DDBJ databases">
        <title>A draft genome resource for the thread blight pathogen Marasmius tenuissimus strain MS-2.</title>
        <authorList>
            <person name="Yulfo-Soto G.E."/>
            <person name="Baruah I.K."/>
            <person name="Amoako-Attah I."/>
            <person name="Bukari Y."/>
            <person name="Meinhardt L.W."/>
            <person name="Bailey B.A."/>
            <person name="Cohen S.P."/>
        </authorList>
    </citation>
    <scope>NUCLEOTIDE SEQUENCE [LARGE SCALE GENOMIC DNA]</scope>
    <source>
        <strain evidence="2 3">MS-2</strain>
    </source>
</reference>
<feature type="compositionally biased region" description="Basic and acidic residues" evidence="1">
    <location>
        <begin position="33"/>
        <end position="42"/>
    </location>
</feature>
<sequence length="525" mass="58296">MKSPDRRSTRKKANNGEEGVKHELVPSISTLEFNEHETERSQDTSTTPRSGVPGESEVTGHEFGDEEHHSDDELEDEEEERDPNDIVHRRVVTATPTLKQQFLPLFNNSHYPDHKVFEWKETHRNEKCERCATLGLPCTSNLGDRKLVCHECNSTNTKKCSRLNNFRKEFIMKKMGINEPLWEVLKEAFLEDKSQKTIQKRIEKARHMEEAEEQGTEEDELDSNLEDEPQGIATSTKRDSGTRDKRKHMTVDDGGFISRSIPNSPPAKKGKVMPEVVIDKSILKKIKSREHKNSKAAGSKNVKRSKSSTKTNTNLAERNTSDVASIVEPADTGDVVSGSKRPRGPTIKAKIAEAEHRKRRKLAENDTILDLDTHGHGHGSSIDAPIATAAINTKSAPTGATTGVKASSSQNSATTNVAISLPPFLASLNIPSTPAQKAFPVHPNPDKITTDVFDFRVHSPSRSCLLPPRPIPPELSLSVLKRALEDISSDLRYNRIDIPSAMAKFDEVADRIGRRADLCVVLGTL</sequence>
<feature type="compositionally biased region" description="Basic and acidic residues" evidence="1">
    <location>
        <begin position="58"/>
        <end position="71"/>
    </location>
</feature>
<feature type="region of interest" description="Disordered" evidence="1">
    <location>
        <begin position="203"/>
        <end position="322"/>
    </location>
</feature>
<protein>
    <submittedName>
        <fullName evidence="2">Uncharacterized protein</fullName>
    </submittedName>
</protein>
<dbReference type="EMBL" id="JBBXMP010000606">
    <property type="protein sequence ID" value="KAL0057269.1"/>
    <property type="molecule type" value="Genomic_DNA"/>
</dbReference>
<gene>
    <name evidence="2" type="ORF">AAF712_016096</name>
</gene>
<evidence type="ECO:0000256" key="1">
    <source>
        <dbReference type="SAM" id="MobiDB-lite"/>
    </source>
</evidence>
<evidence type="ECO:0000313" key="2">
    <source>
        <dbReference type="EMBL" id="KAL0057269.1"/>
    </source>
</evidence>
<accession>A0ABR2Z8P8</accession>
<evidence type="ECO:0000313" key="3">
    <source>
        <dbReference type="Proteomes" id="UP001437256"/>
    </source>
</evidence>
<comment type="caution">
    <text evidence="2">The sequence shown here is derived from an EMBL/GenBank/DDBJ whole genome shotgun (WGS) entry which is preliminary data.</text>
</comment>
<feature type="compositionally biased region" description="Polar residues" evidence="1">
    <location>
        <begin position="308"/>
        <end position="322"/>
    </location>
</feature>
<keyword evidence="3" id="KW-1185">Reference proteome</keyword>
<dbReference type="Proteomes" id="UP001437256">
    <property type="component" value="Unassembled WGS sequence"/>
</dbReference>
<organism evidence="2 3">
    <name type="scientific">Marasmius tenuissimus</name>
    <dbReference type="NCBI Taxonomy" id="585030"/>
    <lineage>
        <taxon>Eukaryota</taxon>
        <taxon>Fungi</taxon>
        <taxon>Dikarya</taxon>
        <taxon>Basidiomycota</taxon>
        <taxon>Agaricomycotina</taxon>
        <taxon>Agaricomycetes</taxon>
        <taxon>Agaricomycetidae</taxon>
        <taxon>Agaricales</taxon>
        <taxon>Marasmiineae</taxon>
        <taxon>Marasmiaceae</taxon>
        <taxon>Marasmius</taxon>
    </lineage>
</organism>